<dbReference type="Gene3D" id="2.30.30.50">
    <property type="match status" value="1"/>
</dbReference>
<dbReference type="GO" id="GO:0016491">
    <property type="term" value="F:oxidoreductase activity"/>
    <property type="evidence" value="ECO:0007669"/>
    <property type="project" value="UniProtKB-KW"/>
</dbReference>
<dbReference type="OrthoDB" id="1916328at2759"/>
<evidence type="ECO:0000256" key="1">
    <source>
        <dbReference type="ARBA" id="ARBA00023002"/>
    </source>
</evidence>
<dbReference type="SUPFAM" id="SSF50090">
    <property type="entry name" value="Electron transport accessory proteins"/>
    <property type="match status" value="1"/>
</dbReference>
<dbReference type="InterPro" id="IPR008990">
    <property type="entry name" value="Elect_transpt_acc-like_dom_sf"/>
</dbReference>
<dbReference type="AlphaFoldDB" id="A0A2V3IUU9"/>
<name>A0A2V3IUU9_9FLOR</name>
<dbReference type="PANTHER" id="PTHR46937">
    <property type="entry name" value="FERREDOXIN-THIOREDOXIN REDUCTASE, VARIABLE CHAIN"/>
    <property type="match status" value="1"/>
</dbReference>
<comment type="function">
    <text evidence="3">Variable subunit of the ferredoxin-thioredoxin reductase (FTR), which catalyzes the two-electron reduction of thioredoxins by the electrons provided by reduced ferredoxin.</text>
</comment>
<organism evidence="6 7">
    <name type="scientific">Gracilariopsis chorda</name>
    <dbReference type="NCBI Taxonomy" id="448386"/>
    <lineage>
        <taxon>Eukaryota</taxon>
        <taxon>Rhodophyta</taxon>
        <taxon>Florideophyceae</taxon>
        <taxon>Rhodymeniophycidae</taxon>
        <taxon>Gracilariales</taxon>
        <taxon>Gracilariaceae</taxon>
        <taxon>Gracilariopsis</taxon>
    </lineage>
</organism>
<comment type="subunit">
    <text evidence="2">Heterodimer of subunit A (variable subunit) and subunit B (catalytic subunit). Heterodimeric FTR forms a complex with ferredoxin and thioredoxin.</text>
</comment>
<comment type="similarity">
    <text evidence="4">Belongs to the ferredoxin thioredoxin reductase alpha subunit family.</text>
</comment>
<feature type="domain" description="Ferredoxin thioredoxin reductase alpha chain" evidence="5">
    <location>
        <begin position="39"/>
        <end position="108"/>
    </location>
</feature>
<reference evidence="6 7" key="1">
    <citation type="journal article" date="2018" name="Mol. Biol. Evol.">
        <title>Analysis of the draft genome of the red seaweed Gracilariopsis chorda provides insights into genome size evolution in Rhodophyta.</title>
        <authorList>
            <person name="Lee J."/>
            <person name="Yang E.C."/>
            <person name="Graf L."/>
            <person name="Yang J.H."/>
            <person name="Qiu H."/>
            <person name="Zel Zion U."/>
            <person name="Chan C.X."/>
            <person name="Stephens T.G."/>
            <person name="Weber A.P.M."/>
            <person name="Boo G.H."/>
            <person name="Boo S.M."/>
            <person name="Kim K.M."/>
            <person name="Shin Y."/>
            <person name="Jung M."/>
            <person name="Lee S.J."/>
            <person name="Yim H.S."/>
            <person name="Lee J.H."/>
            <person name="Bhattacharya D."/>
            <person name="Yoon H.S."/>
        </authorList>
    </citation>
    <scope>NUCLEOTIDE SEQUENCE [LARGE SCALE GENOMIC DNA]</scope>
    <source>
        <strain evidence="6 7">SKKU-2015</strain>
        <tissue evidence="6">Whole body</tissue>
    </source>
</reference>
<accession>A0A2V3IUU9</accession>
<dbReference type="InterPro" id="IPR044166">
    <property type="entry name" value="FTRV"/>
</dbReference>
<dbReference type="Pfam" id="PF02941">
    <property type="entry name" value="FeThRed_A"/>
    <property type="match status" value="1"/>
</dbReference>
<keyword evidence="1" id="KW-0560">Oxidoreductase</keyword>
<sequence length="112" mass="12662">MGFSQSAFIGNPLKPVQRSEIQRAKKRTCMRPMSMALEVGQKVRVCKSVIMYHYPGKRNEPMDVQGLEGVITKDVSHRDGVEVSATCPYVVSFDETPKKFIAHFEESELEVL</sequence>
<dbReference type="Proteomes" id="UP000247409">
    <property type="component" value="Unassembled WGS sequence"/>
</dbReference>
<evidence type="ECO:0000256" key="2">
    <source>
        <dbReference type="ARBA" id="ARBA00026011"/>
    </source>
</evidence>
<evidence type="ECO:0000256" key="4">
    <source>
        <dbReference type="ARBA" id="ARBA00034490"/>
    </source>
</evidence>
<evidence type="ECO:0000256" key="3">
    <source>
        <dbReference type="ARBA" id="ARBA00034474"/>
    </source>
</evidence>
<evidence type="ECO:0000313" key="6">
    <source>
        <dbReference type="EMBL" id="PXF45894.1"/>
    </source>
</evidence>
<dbReference type="GO" id="GO:0015979">
    <property type="term" value="P:photosynthesis"/>
    <property type="evidence" value="ECO:0007669"/>
    <property type="project" value="InterPro"/>
</dbReference>
<dbReference type="EMBL" id="NBIV01000050">
    <property type="protein sequence ID" value="PXF45894.1"/>
    <property type="molecule type" value="Genomic_DNA"/>
</dbReference>
<proteinExistence type="inferred from homology"/>
<protein>
    <submittedName>
        <fullName evidence="6">Ferredoxin-thioredoxin reductase, variable chain</fullName>
    </submittedName>
</protein>
<comment type="caution">
    <text evidence="6">The sequence shown here is derived from an EMBL/GenBank/DDBJ whole genome shotgun (WGS) entry which is preliminary data.</text>
</comment>
<keyword evidence="7" id="KW-1185">Reference proteome</keyword>
<dbReference type="STRING" id="448386.A0A2V3IUU9"/>
<dbReference type="PANTHER" id="PTHR46937:SF4">
    <property type="entry name" value="FERREDOXIN-THIOREDOXIN REDUCTASE SUBUNIT A1, CHLOROPLASTIC"/>
    <property type="match status" value="1"/>
</dbReference>
<evidence type="ECO:0000313" key="7">
    <source>
        <dbReference type="Proteomes" id="UP000247409"/>
    </source>
</evidence>
<dbReference type="InterPro" id="IPR004207">
    <property type="entry name" value="Fd_thioredoxin_Rdtase_alpha"/>
</dbReference>
<gene>
    <name evidence="6" type="ORF">BWQ96_04329</name>
</gene>
<evidence type="ECO:0000259" key="5">
    <source>
        <dbReference type="Pfam" id="PF02941"/>
    </source>
</evidence>